<keyword evidence="4" id="KW-0520">NAD</keyword>
<dbReference type="InterPro" id="IPR000157">
    <property type="entry name" value="TIR_dom"/>
</dbReference>
<dbReference type="InterPro" id="IPR002182">
    <property type="entry name" value="NB-ARC"/>
</dbReference>
<dbReference type="PROSITE" id="PS50104">
    <property type="entry name" value="TIR"/>
    <property type="match status" value="1"/>
</dbReference>
<sequence length="1012" mass="115901">MQETKAVQGYDYEVFLSFRGLDTCTGITDFLYTSLTDAGVRTYRDDEELRIGEDIGPELLNAIDQSKISIPIFSKNYASSKWCLKELVRMVECKKKKGQIIMPIFYYVEPSEVRNQTGSYGEAFLGHENMKQVDNQTIQVWKAALSEAGALKGWNGTNRHEGQLLKHVVTMVLNELKPYLVVSDFYVAVDDSVKEVLRMIGTDNDDVKILGMHGRGGIGKTTLAKVVYNKLCPDFASHCFLANVKENSRSKGIVYLQNRLLSDLSKRAHPSINSMDEGIRVIEERLWRKKVLVLLDDVDDQSQLTALLGRGGYFGPGNRILITTKYNFNGLDPDRSLQLFSKHAFKRDHPPIEKLEQSREIAEIAHGLPLLLEVMGSTLSLCGQRKEMWDDYMVKWKEDHIERIGSKKIFLDIACLFDGFDKSTVIYMWRDYGLCPIESLEVLQSMSLIKIGEDSKLWMHDQVKDLGREIVSRESEGKLDKQGRLWNHKDALDILLSEKRNGKLEALYLNFEDWSEYRFTLKGFAALPNLRFIRVDSDYKAVRRFLSQAILRYNLTMPCVNSSTNENQLLPNLRWLSWPNFPWQVLKIRDFSLRNLVILDFSRRDITDDWDGWRHIKRAEKLKVLNLSRCEHLTRTPNFSGFLMLERLNLEECKRLAEIDSSIGQLKCLVFLNLNFCRDLHYLPLELGELPALTELLLDGTSIQEIPASWGMENLTNPDVQISPSAKVGDLLNRLTSLSKLSLDETLITHLPDYIGALTNLRRLSLNGCFQIQRLPRSIIELRSLTELDLLETGIKKFPDSLESLKNLKELKLSWLNWSEDISPPKLPTSLTSLAILCPMLLPVPDLSSLINLKVLLLLVGRFSDSFEFAQMLDPMPWWIGGLSKLEVLTLSIPHWTNLSPDFGWLPHLRSLHLYRCHALGCIPQIPSSVSKLHLVDCPSLTTLDISNLKDLSELYVLATPLEDLFGRELLDNLLACKIEKTKNRHRWTSENNFLRIVFERHGLTKLSALML</sequence>
<dbReference type="SUPFAM" id="SSF52540">
    <property type="entry name" value="P-loop containing nucleoside triphosphate hydrolases"/>
    <property type="match status" value="1"/>
</dbReference>
<dbReference type="InterPro" id="IPR032675">
    <property type="entry name" value="LRR_dom_sf"/>
</dbReference>
<dbReference type="Pfam" id="PF23598">
    <property type="entry name" value="LRR_14"/>
    <property type="match status" value="1"/>
</dbReference>
<dbReference type="PANTHER" id="PTHR11017:SF570">
    <property type="entry name" value="DISEASE RESISTANCE PROTEIN (TIR-NBS CLASS)-RELATED"/>
    <property type="match status" value="1"/>
</dbReference>
<dbReference type="Gene3D" id="3.40.50.300">
    <property type="entry name" value="P-loop containing nucleotide triphosphate hydrolases"/>
    <property type="match status" value="1"/>
</dbReference>
<dbReference type="SUPFAM" id="SSF52058">
    <property type="entry name" value="L domain-like"/>
    <property type="match status" value="2"/>
</dbReference>
<dbReference type="Proteomes" id="UP001634007">
    <property type="component" value="Unassembled WGS sequence"/>
</dbReference>
<keyword evidence="3" id="KW-0611">Plant defense</keyword>
<dbReference type="InterPro" id="IPR003591">
    <property type="entry name" value="Leu-rich_rpt_typical-subtyp"/>
</dbReference>
<dbReference type="SUPFAM" id="SSF52200">
    <property type="entry name" value="Toll/Interleukin receptor TIR domain"/>
    <property type="match status" value="1"/>
</dbReference>
<evidence type="ECO:0000313" key="7">
    <source>
        <dbReference type="Proteomes" id="UP001634007"/>
    </source>
</evidence>
<keyword evidence="1" id="KW-0433">Leucine-rich repeat</keyword>
<dbReference type="Pfam" id="PF01582">
    <property type="entry name" value="TIR"/>
    <property type="match status" value="1"/>
</dbReference>
<dbReference type="PANTHER" id="PTHR11017">
    <property type="entry name" value="LEUCINE-RICH REPEAT-CONTAINING PROTEIN"/>
    <property type="match status" value="1"/>
</dbReference>
<comment type="caution">
    <text evidence="6">The sequence shown here is derived from an EMBL/GenBank/DDBJ whole genome shotgun (WGS) entry which is preliminary data.</text>
</comment>
<dbReference type="SMART" id="SM00255">
    <property type="entry name" value="TIR"/>
    <property type="match status" value="1"/>
</dbReference>
<keyword evidence="2" id="KW-0677">Repeat</keyword>
<dbReference type="InterPro" id="IPR027417">
    <property type="entry name" value="P-loop_NTPase"/>
</dbReference>
<name>A0ABD3L0Y2_EUCGL</name>
<dbReference type="GO" id="GO:0006952">
    <property type="term" value="P:defense response"/>
    <property type="evidence" value="ECO:0007669"/>
    <property type="project" value="UniProtKB-KW"/>
</dbReference>
<evidence type="ECO:0000256" key="1">
    <source>
        <dbReference type="ARBA" id="ARBA00022614"/>
    </source>
</evidence>
<dbReference type="GO" id="GO:0051707">
    <property type="term" value="P:response to other organism"/>
    <property type="evidence" value="ECO:0007669"/>
    <property type="project" value="UniProtKB-ARBA"/>
</dbReference>
<dbReference type="InterPro" id="IPR044974">
    <property type="entry name" value="Disease_R_plants"/>
</dbReference>
<dbReference type="InterPro" id="IPR058192">
    <property type="entry name" value="WHD_ROQ1-like"/>
</dbReference>
<dbReference type="InterPro" id="IPR042197">
    <property type="entry name" value="Apaf_helical"/>
</dbReference>
<dbReference type="Pfam" id="PF00931">
    <property type="entry name" value="NB-ARC"/>
    <property type="match status" value="1"/>
</dbReference>
<feature type="domain" description="TIR" evidence="5">
    <location>
        <begin position="10"/>
        <end position="149"/>
    </location>
</feature>
<proteinExistence type="predicted"/>
<dbReference type="Pfam" id="PF23282">
    <property type="entry name" value="WHD_ROQ1"/>
    <property type="match status" value="1"/>
</dbReference>
<dbReference type="FunFam" id="3.40.50.10140:FF:000007">
    <property type="entry name" value="Disease resistance protein (TIR-NBS-LRR class)"/>
    <property type="match status" value="1"/>
</dbReference>
<evidence type="ECO:0000256" key="2">
    <source>
        <dbReference type="ARBA" id="ARBA00022737"/>
    </source>
</evidence>
<dbReference type="PRINTS" id="PR00364">
    <property type="entry name" value="DISEASERSIST"/>
</dbReference>
<dbReference type="AlphaFoldDB" id="A0ABD3L0Y2"/>
<evidence type="ECO:0000313" key="6">
    <source>
        <dbReference type="EMBL" id="KAL3745585.1"/>
    </source>
</evidence>
<evidence type="ECO:0000259" key="5">
    <source>
        <dbReference type="PROSITE" id="PS50104"/>
    </source>
</evidence>
<evidence type="ECO:0000256" key="3">
    <source>
        <dbReference type="ARBA" id="ARBA00022821"/>
    </source>
</evidence>
<dbReference type="InterPro" id="IPR035897">
    <property type="entry name" value="Toll_tir_struct_dom_sf"/>
</dbReference>
<accession>A0ABD3L0Y2</accession>
<keyword evidence="7" id="KW-1185">Reference proteome</keyword>
<dbReference type="InterPro" id="IPR055414">
    <property type="entry name" value="LRR_R13L4/SHOC2-like"/>
</dbReference>
<gene>
    <name evidence="6" type="ORF">ACJRO7_014667</name>
</gene>
<organism evidence="6 7">
    <name type="scientific">Eucalyptus globulus</name>
    <name type="common">Tasmanian blue gum</name>
    <dbReference type="NCBI Taxonomy" id="34317"/>
    <lineage>
        <taxon>Eukaryota</taxon>
        <taxon>Viridiplantae</taxon>
        <taxon>Streptophyta</taxon>
        <taxon>Embryophyta</taxon>
        <taxon>Tracheophyta</taxon>
        <taxon>Spermatophyta</taxon>
        <taxon>Magnoliopsida</taxon>
        <taxon>eudicotyledons</taxon>
        <taxon>Gunneridae</taxon>
        <taxon>Pentapetalae</taxon>
        <taxon>rosids</taxon>
        <taxon>malvids</taxon>
        <taxon>Myrtales</taxon>
        <taxon>Myrtaceae</taxon>
        <taxon>Myrtoideae</taxon>
        <taxon>Eucalypteae</taxon>
        <taxon>Eucalyptus</taxon>
    </lineage>
</organism>
<dbReference type="Gene3D" id="3.40.50.10140">
    <property type="entry name" value="Toll/interleukin-1 receptor homology (TIR) domain"/>
    <property type="match status" value="1"/>
</dbReference>
<dbReference type="Gene3D" id="3.80.10.10">
    <property type="entry name" value="Ribonuclease Inhibitor"/>
    <property type="match status" value="2"/>
</dbReference>
<protein>
    <recommendedName>
        <fullName evidence="5">TIR domain-containing protein</fullName>
    </recommendedName>
</protein>
<dbReference type="EMBL" id="JBJKBG010000003">
    <property type="protein sequence ID" value="KAL3745585.1"/>
    <property type="molecule type" value="Genomic_DNA"/>
</dbReference>
<reference evidence="6 7" key="1">
    <citation type="submission" date="2024-11" db="EMBL/GenBank/DDBJ databases">
        <title>Chromosome-level genome assembly of Eucalyptus globulus Labill. provides insights into its genome evolution.</title>
        <authorList>
            <person name="Li X."/>
        </authorList>
    </citation>
    <scope>NUCLEOTIDE SEQUENCE [LARGE SCALE GENOMIC DNA]</scope>
    <source>
        <strain evidence="6">CL2024</strain>
        <tissue evidence="6">Fresh tender leaves</tissue>
    </source>
</reference>
<evidence type="ECO:0000256" key="4">
    <source>
        <dbReference type="ARBA" id="ARBA00023027"/>
    </source>
</evidence>
<dbReference type="Gene3D" id="1.10.8.430">
    <property type="entry name" value="Helical domain of apoptotic protease-activating factors"/>
    <property type="match status" value="1"/>
</dbReference>
<dbReference type="SMART" id="SM00369">
    <property type="entry name" value="LRR_TYP"/>
    <property type="match status" value="4"/>
</dbReference>